<dbReference type="PANTHER" id="PTHR36456">
    <property type="entry name" value="UPF0232 PROTEIN SCO3875"/>
    <property type="match status" value="1"/>
</dbReference>
<gene>
    <name evidence="1" type="ORF">LX69_01904</name>
</gene>
<dbReference type="Proteomes" id="UP000249239">
    <property type="component" value="Unassembled WGS sequence"/>
</dbReference>
<dbReference type="EMBL" id="QKZK01000013">
    <property type="protein sequence ID" value="PZX16409.1"/>
    <property type="molecule type" value="Genomic_DNA"/>
</dbReference>
<dbReference type="PANTHER" id="PTHR36456:SF1">
    <property type="entry name" value="UPF0232 PROTEIN SCO3875"/>
    <property type="match status" value="1"/>
</dbReference>
<reference evidence="1 2" key="1">
    <citation type="submission" date="2018-06" db="EMBL/GenBank/DDBJ databases">
        <title>Genomic Encyclopedia of Archaeal and Bacterial Type Strains, Phase II (KMG-II): from individual species to whole genera.</title>
        <authorList>
            <person name="Goeker M."/>
        </authorList>
    </citation>
    <scope>NUCLEOTIDE SEQUENCE [LARGE SCALE GENOMIC DNA]</scope>
    <source>
        <strain evidence="1 2">DSM 6779</strain>
    </source>
</reference>
<accession>A0A2W7Q417</accession>
<dbReference type="RefSeq" id="WP_111445759.1">
    <property type="nucleotide sequence ID" value="NZ_QKZK01000013.1"/>
</dbReference>
<organism evidence="1 2">
    <name type="scientific">Breznakibacter xylanolyticus</name>
    <dbReference type="NCBI Taxonomy" id="990"/>
    <lineage>
        <taxon>Bacteria</taxon>
        <taxon>Pseudomonadati</taxon>
        <taxon>Bacteroidota</taxon>
        <taxon>Bacteroidia</taxon>
        <taxon>Marinilabiliales</taxon>
        <taxon>Marinilabiliaceae</taxon>
        <taxon>Breznakibacter</taxon>
    </lineage>
</organism>
<evidence type="ECO:0000313" key="1">
    <source>
        <dbReference type="EMBL" id="PZX16409.1"/>
    </source>
</evidence>
<sequence>MRRKNVQNIRDVIQEIIGADTRLSSGLLEARVVQNWAQVLGPSVARATRRVYLYEGKLFVELNSSVVRNELMMLRDRIVKSLNQSVGSDVVKEIVLR</sequence>
<dbReference type="OrthoDB" id="9796545at2"/>
<dbReference type="Pfam" id="PF05258">
    <property type="entry name" value="DciA"/>
    <property type="match status" value="1"/>
</dbReference>
<dbReference type="AlphaFoldDB" id="A0A2W7Q417"/>
<keyword evidence="2" id="KW-1185">Reference proteome</keyword>
<comment type="caution">
    <text evidence="1">The sequence shown here is derived from an EMBL/GenBank/DDBJ whole genome shotgun (WGS) entry which is preliminary data.</text>
</comment>
<proteinExistence type="predicted"/>
<evidence type="ECO:0000313" key="2">
    <source>
        <dbReference type="Proteomes" id="UP000249239"/>
    </source>
</evidence>
<name>A0A2W7Q417_9BACT</name>
<protein>
    <submittedName>
        <fullName evidence="1">Uncharacterized protein DUF721</fullName>
    </submittedName>
</protein>
<dbReference type="InterPro" id="IPR007922">
    <property type="entry name" value="DciA-like"/>
</dbReference>